<dbReference type="EMBL" id="JACAZH010000005">
    <property type="protein sequence ID" value="KAF7367797.1"/>
    <property type="molecule type" value="Genomic_DNA"/>
</dbReference>
<evidence type="ECO:0008006" key="3">
    <source>
        <dbReference type="Google" id="ProtNLM"/>
    </source>
</evidence>
<dbReference type="SUPFAM" id="SSF48264">
    <property type="entry name" value="Cytochrome P450"/>
    <property type="match status" value="1"/>
</dbReference>
<dbReference type="GO" id="GO:0006707">
    <property type="term" value="P:cholesterol catabolic process"/>
    <property type="evidence" value="ECO:0007669"/>
    <property type="project" value="InterPro"/>
</dbReference>
<dbReference type="Gene3D" id="1.10.630.10">
    <property type="entry name" value="Cytochrome P450"/>
    <property type="match status" value="1"/>
</dbReference>
<keyword evidence="2" id="KW-1185">Reference proteome</keyword>
<evidence type="ECO:0000313" key="1">
    <source>
        <dbReference type="EMBL" id="KAF7367797.1"/>
    </source>
</evidence>
<accession>A0A8H7DCG4</accession>
<dbReference type="Proteomes" id="UP000623467">
    <property type="component" value="Unassembled WGS sequence"/>
</dbReference>
<comment type="caution">
    <text evidence="1">The sequence shown here is derived from an EMBL/GenBank/DDBJ whole genome shotgun (WGS) entry which is preliminary data.</text>
</comment>
<dbReference type="InterPro" id="IPR001128">
    <property type="entry name" value="Cyt_P450"/>
</dbReference>
<dbReference type="GO" id="GO:0020037">
    <property type="term" value="F:heme binding"/>
    <property type="evidence" value="ECO:0007669"/>
    <property type="project" value="InterPro"/>
</dbReference>
<gene>
    <name evidence="1" type="ORF">MSAN_00843900</name>
</gene>
<sequence>MIDLLHILFMAAATSLCYGFIHILQFCYHELTYPLVPGPKNPSWIFGNLQEIGNKTDATRKWQEEFGPVYLFRGVFCRRRLVPVTVSFRTRVLGEGLLTVGGNDHKRQRRILNQAFSAPQIRFLTDIFVKKAVQLRDIWAVELTKGNSVTPRRMDIYDGITRTALDVIGQAGFNHNFNALADIGKPNKLESLTKLMHSPNAKIFTELQTLIPAFKLLPLPGQKAMATAHAAMHSIASHIVSQSKRTILALGDGGKILR</sequence>
<reference evidence="1" key="1">
    <citation type="submission" date="2020-05" db="EMBL/GenBank/DDBJ databases">
        <title>Mycena genomes resolve the evolution of fungal bioluminescence.</title>
        <authorList>
            <person name="Tsai I.J."/>
        </authorList>
    </citation>
    <scope>NUCLEOTIDE SEQUENCE</scope>
    <source>
        <strain evidence="1">160909Yilan</strain>
    </source>
</reference>
<protein>
    <recommendedName>
        <fullName evidence="3">Cytochrome P450</fullName>
    </recommendedName>
</protein>
<dbReference type="GO" id="GO:0005506">
    <property type="term" value="F:iron ion binding"/>
    <property type="evidence" value="ECO:0007669"/>
    <property type="project" value="InterPro"/>
</dbReference>
<dbReference type="InterPro" id="IPR039983">
    <property type="entry name" value="CYP46A1"/>
</dbReference>
<dbReference type="Pfam" id="PF00067">
    <property type="entry name" value="p450"/>
    <property type="match status" value="1"/>
</dbReference>
<organism evidence="1 2">
    <name type="scientific">Mycena sanguinolenta</name>
    <dbReference type="NCBI Taxonomy" id="230812"/>
    <lineage>
        <taxon>Eukaryota</taxon>
        <taxon>Fungi</taxon>
        <taxon>Dikarya</taxon>
        <taxon>Basidiomycota</taxon>
        <taxon>Agaricomycotina</taxon>
        <taxon>Agaricomycetes</taxon>
        <taxon>Agaricomycetidae</taxon>
        <taxon>Agaricales</taxon>
        <taxon>Marasmiineae</taxon>
        <taxon>Mycenaceae</taxon>
        <taxon>Mycena</taxon>
    </lineage>
</organism>
<proteinExistence type="predicted"/>
<evidence type="ECO:0000313" key="2">
    <source>
        <dbReference type="Proteomes" id="UP000623467"/>
    </source>
</evidence>
<dbReference type="GO" id="GO:0033781">
    <property type="term" value="F:cholesterol 24-hydroxylase activity"/>
    <property type="evidence" value="ECO:0007669"/>
    <property type="project" value="InterPro"/>
</dbReference>
<dbReference type="OrthoDB" id="1470350at2759"/>
<name>A0A8H7DCG4_9AGAR</name>
<dbReference type="PANTHER" id="PTHR24293:SF0">
    <property type="entry name" value="CYP46A1 PROTEIN-RELATED"/>
    <property type="match status" value="1"/>
</dbReference>
<dbReference type="PANTHER" id="PTHR24293">
    <property type="entry name" value="CYTOCHROME P450 FAMILY 46 SUBFAMILY A"/>
    <property type="match status" value="1"/>
</dbReference>
<dbReference type="AlphaFoldDB" id="A0A8H7DCG4"/>
<dbReference type="InterPro" id="IPR036396">
    <property type="entry name" value="Cyt_P450_sf"/>
</dbReference>